<organism evidence="3 4">
    <name type="scientific">Actinopolymorpha pittospori</name>
    <dbReference type="NCBI Taxonomy" id="648752"/>
    <lineage>
        <taxon>Bacteria</taxon>
        <taxon>Bacillati</taxon>
        <taxon>Actinomycetota</taxon>
        <taxon>Actinomycetes</taxon>
        <taxon>Propionibacteriales</taxon>
        <taxon>Actinopolymorphaceae</taxon>
        <taxon>Actinopolymorpha</taxon>
    </lineage>
</organism>
<keyword evidence="3" id="KW-0456">Lyase</keyword>
<dbReference type="InterPro" id="IPR037523">
    <property type="entry name" value="VOC_core"/>
</dbReference>
<sequence length="158" mass="17376">MASSPGSFEIEKVDHTGITVTSLHDALEFWVNVLGFKHLYTRRFPNDPFIENVVGVPGAALTLAMVEAAGQSIELLEYHAPDNRTVMRPRSCDCGSVHVGLCVDDLDALLERIAESGWHPIGFPQTVEEGERAGLRLAYVRGPDGVTLEFLQDGERTR</sequence>
<dbReference type="InterPro" id="IPR029068">
    <property type="entry name" value="Glyas_Bleomycin-R_OHBP_Dase"/>
</dbReference>
<dbReference type="Proteomes" id="UP000638648">
    <property type="component" value="Unassembled WGS sequence"/>
</dbReference>
<dbReference type="GO" id="GO:0046872">
    <property type="term" value="F:metal ion binding"/>
    <property type="evidence" value="ECO:0007669"/>
    <property type="project" value="UniProtKB-KW"/>
</dbReference>
<dbReference type="AlphaFoldDB" id="A0A927N461"/>
<dbReference type="Gene3D" id="3.10.180.10">
    <property type="entry name" value="2,3-Dihydroxybiphenyl 1,2-Dioxygenase, domain 1"/>
    <property type="match status" value="1"/>
</dbReference>
<proteinExistence type="predicted"/>
<keyword evidence="4" id="KW-1185">Reference proteome</keyword>
<name>A0A927N461_9ACTN</name>
<keyword evidence="1" id="KW-0479">Metal-binding</keyword>
<dbReference type="SUPFAM" id="SSF54593">
    <property type="entry name" value="Glyoxalase/Bleomycin resistance protein/Dihydroxybiphenyl dioxygenase"/>
    <property type="match status" value="1"/>
</dbReference>
<dbReference type="Pfam" id="PF00903">
    <property type="entry name" value="Glyoxalase"/>
    <property type="match status" value="1"/>
</dbReference>
<dbReference type="PROSITE" id="PS51819">
    <property type="entry name" value="VOC"/>
    <property type="match status" value="1"/>
</dbReference>
<feature type="domain" description="VOC" evidence="2">
    <location>
        <begin position="12"/>
        <end position="153"/>
    </location>
</feature>
<evidence type="ECO:0000256" key="1">
    <source>
        <dbReference type="ARBA" id="ARBA00022723"/>
    </source>
</evidence>
<dbReference type="PANTHER" id="PTHR43048">
    <property type="entry name" value="METHYLMALONYL-COA EPIMERASE"/>
    <property type="match status" value="1"/>
</dbReference>
<evidence type="ECO:0000313" key="4">
    <source>
        <dbReference type="Proteomes" id="UP000638648"/>
    </source>
</evidence>
<comment type="caution">
    <text evidence="3">The sequence shown here is derived from an EMBL/GenBank/DDBJ whole genome shotgun (WGS) entry which is preliminary data.</text>
</comment>
<dbReference type="GO" id="GO:0046491">
    <property type="term" value="P:L-methylmalonyl-CoA metabolic process"/>
    <property type="evidence" value="ECO:0007669"/>
    <property type="project" value="TreeGrafter"/>
</dbReference>
<dbReference type="PANTHER" id="PTHR43048:SF3">
    <property type="entry name" value="METHYLMALONYL-COA EPIMERASE, MITOCHONDRIAL"/>
    <property type="match status" value="1"/>
</dbReference>
<gene>
    <name evidence="3" type="ORF">HEB94_005093</name>
</gene>
<dbReference type="GO" id="GO:0004493">
    <property type="term" value="F:methylmalonyl-CoA epimerase activity"/>
    <property type="evidence" value="ECO:0007669"/>
    <property type="project" value="TreeGrafter"/>
</dbReference>
<dbReference type="InterPro" id="IPR051785">
    <property type="entry name" value="MMCE/EMCE_epimerase"/>
</dbReference>
<evidence type="ECO:0000313" key="3">
    <source>
        <dbReference type="EMBL" id="MBE1608245.1"/>
    </source>
</evidence>
<dbReference type="RefSeq" id="WP_192752049.1">
    <property type="nucleotide sequence ID" value="NZ_BAABJL010000083.1"/>
</dbReference>
<reference evidence="3" key="1">
    <citation type="submission" date="2020-10" db="EMBL/GenBank/DDBJ databases">
        <title>Sequencing the genomes of 1000 actinobacteria strains.</title>
        <authorList>
            <person name="Klenk H.-P."/>
        </authorList>
    </citation>
    <scope>NUCLEOTIDE SEQUENCE</scope>
    <source>
        <strain evidence="3">DSM 45354</strain>
    </source>
</reference>
<protein>
    <submittedName>
        <fullName evidence="3">Catechol 2,3-dioxygenase-like lactoylglutathione lyase family enzyme</fullName>
    </submittedName>
</protein>
<dbReference type="EMBL" id="JADBEM010000001">
    <property type="protein sequence ID" value="MBE1608245.1"/>
    <property type="molecule type" value="Genomic_DNA"/>
</dbReference>
<accession>A0A927N461</accession>
<dbReference type="InterPro" id="IPR004360">
    <property type="entry name" value="Glyas_Fos-R_dOase_dom"/>
</dbReference>
<evidence type="ECO:0000259" key="2">
    <source>
        <dbReference type="PROSITE" id="PS51819"/>
    </source>
</evidence>
<dbReference type="GO" id="GO:0016829">
    <property type="term" value="F:lyase activity"/>
    <property type="evidence" value="ECO:0007669"/>
    <property type="project" value="UniProtKB-KW"/>
</dbReference>